<name>A0A2N3YFV8_9MICO</name>
<organism evidence="2 3">
    <name type="scientific">Phycicoccus duodecadis</name>
    <dbReference type="NCBI Taxonomy" id="173053"/>
    <lineage>
        <taxon>Bacteria</taxon>
        <taxon>Bacillati</taxon>
        <taxon>Actinomycetota</taxon>
        <taxon>Actinomycetes</taxon>
        <taxon>Micrococcales</taxon>
        <taxon>Intrasporangiaceae</taxon>
        <taxon>Phycicoccus</taxon>
    </lineage>
</organism>
<accession>A0A2N3YFV8</accession>
<dbReference type="OrthoDB" id="3378428at2"/>
<proteinExistence type="predicted"/>
<dbReference type="AlphaFoldDB" id="A0A2N3YFV8"/>
<keyword evidence="3" id="KW-1185">Reference proteome</keyword>
<keyword evidence="1" id="KW-0812">Transmembrane</keyword>
<feature type="transmembrane region" description="Helical" evidence="1">
    <location>
        <begin position="9"/>
        <end position="30"/>
    </location>
</feature>
<dbReference type="Proteomes" id="UP000233781">
    <property type="component" value="Unassembled WGS sequence"/>
</dbReference>
<keyword evidence="1" id="KW-0472">Membrane</keyword>
<sequence length="195" mass="20404">MRSSFDKLISWTGVAVASVLLVAGGLLVWASSFATSNVHDQLAAQQITMPVAAALTTPTMKSQLTQYAGQPLTTGAQAKAYADYFIQAHMDEASQGKTYSQVSGEYLAAVKTAPTAQATTDLGQLRQTLFMGTTLRGMLLNAYAFATLGTIAMWAAIAAFVGSALMFVLGALGLRHAQEAEGVRAPAIESIPVAL</sequence>
<evidence type="ECO:0000313" key="3">
    <source>
        <dbReference type="Proteomes" id="UP000233781"/>
    </source>
</evidence>
<evidence type="ECO:0008006" key="4">
    <source>
        <dbReference type="Google" id="ProtNLM"/>
    </source>
</evidence>
<reference evidence="2 3" key="1">
    <citation type="submission" date="2017-12" db="EMBL/GenBank/DDBJ databases">
        <title>Sequencing the genomes of 1000 Actinobacteria strains.</title>
        <authorList>
            <person name="Klenk H.-P."/>
        </authorList>
    </citation>
    <scope>NUCLEOTIDE SEQUENCE [LARGE SCALE GENOMIC DNA]</scope>
    <source>
        <strain evidence="2 3">DSM 12806</strain>
    </source>
</reference>
<keyword evidence="1" id="KW-1133">Transmembrane helix</keyword>
<dbReference type="RefSeq" id="WP_101394393.1">
    <property type="nucleotide sequence ID" value="NZ_PJNE01000001.1"/>
</dbReference>
<feature type="transmembrane region" description="Helical" evidence="1">
    <location>
        <begin position="142"/>
        <end position="169"/>
    </location>
</feature>
<comment type="caution">
    <text evidence="2">The sequence shown here is derived from an EMBL/GenBank/DDBJ whole genome shotgun (WGS) entry which is preliminary data.</text>
</comment>
<dbReference type="EMBL" id="PJNE01000001">
    <property type="protein sequence ID" value="PKW25709.1"/>
    <property type="molecule type" value="Genomic_DNA"/>
</dbReference>
<protein>
    <recommendedName>
        <fullName evidence="4">Aromatic ring-opening dioxygenase LigA</fullName>
    </recommendedName>
</protein>
<evidence type="ECO:0000256" key="1">
    <source>
        <dbReference type="SAM" id="Phobius"/>
    </source>
</evidence>
<gene>
    <name evidence="2" type="ORF">ATL31_0507</name>
</gene>
<evidence type="ECO:0000313" key="2">
    <source>
        <dbReference type="EMBL" id="PKW25709.1"/>
    </source>
</evidence>